<dbReference type="InterPro" id="IPR043220">
    <property type="entry name" value="POM121-like_prot_1"/>
</dbReference>
<keyword evidence="2" id="KW-1185">Reference proteome</keyword>
<proteinExistence type="predicted"/>
<dbReference type="PANTHER" id="PTHR15566">
    <property type="entry name" value="POM121-LIKE"/>
    <property type="match status" value="1"/>
</dbReference>
<name>A0AA41NFF3_SCICA</name>
<comment type="caution">
    <text evidence="1">The sequence shown here is derived from an EMBL/GenBank/DDBJ whole genome shotgun (WGS) entry which is preliminary data.</text>
</comment>
<protein>
    <submittedName>
        <fullName evidence="1">Uncharacterized protein</fullName>
    </submittedName>
</protein>
<dbReference type="AlphaFoldDB" id="A0AA41NFF3"/>
<dbReference type="Pfam" id="PF15229">
    <property type="entry name" value="POM121"/>
    <property type="match status" value="1"/>
</dbReference>
<organism evidence="1 2">
    <name type="scientific">Sciurus carolinensis</name>
    <name type="common">Eastern gray squirrel</name>
    <dbReference type="NCBI Taxonomy" id="30640"/>
    <lineage>
        <taxon>Eukaryota</taxon>
        <taxon>Metazoa</taxon>
        <taxon>Chordata</taxon>
        <taxon>Craniata</taxon>
        <taxon>Vertebrata</taxon>
        <taxon>Euteleostomi</taxon>
        <taxon>Mammalia</taxon>
        <taxon>Eutheria</taxon>
        <taxon>Euarchontoglires</taxon>
        <taxon>Glires</taxon>
        <taxon>Rodentia</taxon>
        <taxon>Sciuromorpha</taxon>
        <taxon>Sciuridae</taxon>
        <taxon>Sciurinae</taxon>
        <taxon>Sciurini</taxon>
        <taxon>Sciurus</taxon>
    </lineage>
</organism>
<dbReference type="PANTHER" id="PTHR15566:SF4">
    <property type="entry name" value="POM121-LIKE PROTEIN 1-RELATED"/>
    <property type="match status" value="1"/>
</dbReference>
<evidence type="ECO:0000313" key="1">
    <source>
        <dbReference type="EMBL" id="MBZ3888957.1"/>
    </source>
</evidence>
<dbReference type="EMBL" id="JAATJV010427711">
    <property type="protein sequence ID" value="MBZ3888957.1"/>
    <property type="molecule type" value="Genomic_DNA"/>
</dbReference>
<gene>
    <name evidence="1" type="ORF">SUZIE_200550</name>
</gene>
<accession>A0AA41NFF3</accession>
<dbReference type="Proteomes" id="UP001166674">
    <property type="component" value="Unassembled WGS sequence"/>
</dbReference>
<sequence length="146" mass="15964">MSLEEQDLPSGPCCHTIACLPLCPGLGLCRETQSSQDRVDISLATCMSSCHKRNAISSSYSSTGGLPVLKRRTPGPSNCEVPLVCSSSPGIPPKKAHCEKVAEGRVGQSAQEEGFIYDRYRRPQKRKFPLLLRHPGEPLRLSPPHR</sequence>
<evidence type="ECO:0000313" key="2">
    <source>
        <dbReference type="Proteomes" id="UP001166674"/>
    </source>
</evidence>
<reference evidence="1" key="1">
    <citation type="submission" date="2020-03" db="EMBL/GenBank/DDBJ databases">
        <title>Studies in the Genomics of Life Span.</title>
        <authorList>
            <person name="Glass D."/>
        </authorList>
    </citation>
    <scope>NUCLEOTIDE SEQUENCE</scope>
    <source>
        <strain evidence="1">SUZIE</strain>
        <tissue evidence="1">Muscle</tissue>
    </source>
</reference>